<dbReference type="EMBL" id="CP058909">
    <property type="protein sequence ID" value="QLH80788.1"/>
    <property type="molecule type" value="Genomic_DNA"/>
</dbReference>
<sequence length="342" mass="37334">MTSDGRHAGRFEALFELTGDAVVEVEVADMRPVVRAVNPGFEAMFGWSAETVVGESLNEFIVPEGRVEEAVDLDRRTADGKVNSETVTRRTADGLRQFIYRGIPYERGDGSRGGLAIYTDITERNRRKRHHAVLHRVLRHNLRNALTVILGSASEIERRADDPLAEQARLTLSAARDLERLSDRAQLVERAFDDETDRQVVDIADLSRSVATAARETADSATITTDFPDRLPVLAGGALEAAVENLVSNAVVHGGDAPDVRLVGRRAGDMAEIEVADDGPGIPDAERAVVFEDRPLTQLSHGTGLGLWLVKWAVESCHGRIDYERVDGETVVRVTLPAVDAA</sequence>
<dbReference type="GO" id="GO:0000156">
    <property type="term" value="F:phosphorelay response regulator activity"/>
    <property type="evidence" value="ECO:0007669"/>
    <property type="project" value="TreeGrafter"/>
</dbReference>
<dbReference type="GeneID" id="56081656"/>
<dbReference type="InterPro" id="IPR050351">
    <property type="entry name" value="BphY/WalK/GraS-like"/>
</dbReference>
<evidence type="ECO:0000256" key="1">
    <source>
        <dbReference type="ARBA" id="ARBA00000085"/>
    </source>
</evidence>
<dbReference type="InterPro" id="IPR013656">
    <property type="entry name" value="PAS_4"/>
</dbReference>
<keyword evidence="5" id="KW-0472">Membrane</keyword>
<dbReference type="CDD" id="cd00130">
    <property type="entry name" value="PAS"/>
    <property type="match status" value="1"/>
</dbReference>
<proteinExistence type="predicted"/>
<evidence type="ECO:0000256" key="2">
    <source>
        <dbReference type="ARBA" id="ARBA00012438"/>
    </source>
</evidence>
<dbReference type="InterPro" id="IPR005467">
    <property type="entry name" value="His_kinase_dom"/>
</dbReference>
<dbReference type="RefSeq" id="WP_179920608.1">
    <property type="nucleotide sequence ID" value="NZ_CP058909.1"/>
</dbReference>
<evidence type="ECO:0000256" key="4">
    <source>
        <dbReference type="ARBA" id="ARBA00022777"/>
    </source>
</evidence>
<dbReference type="EC" id="2.7.13.3" evidence="2"/>
<dbReference type="SUPFAM" id="SSF55785">
    <property type="entry name" value="PYP-like sensor domain (PAS domain)"/>
    <property type="match status" value="1"/>
</dbReference>
<dbReference type="InterPro" id="IPR036890">
    <property type="entry name" value="HATPase_C_sf"/>
</dbReference>
<keyword evidence="4 8" id="KW-0418">Kinase</keyword>
<dbReference type="Gene3D" id="3.30.565.10">
    <property type="entry name" value="Histidine kinase-like ATPase, C-terminal domain"/>
    <property type="match status" value="1"/>
</dbReference>
<dbReference type="GO" id="GO:0007234">
    <property type="term" value="P:osmosensory signaling via phosphorelay pathway"/>
    <property type="evidence" value="ECO:0007669"/>
    <property type="project" value="TreeGrafter"/>
</dbReference>
<feature type="domain" description="Histidine kinase" evidence="6">
    <location>
        <begin position="137"/>
        <end position="340"/>
    </location>
</feature>
<dbReference type="PROSITE" id="PS50112">
    <property type="entry name" value="PAS"/>
    <property type="match status" value="1"/>
</dbReference>
<dbReference type="CDD" id="cd00075">
    <property type="entry name" value="HATPase"/>
    <property type="match status" value="1"/>
</dbReference>
<dbReference type="InterPro" id="IPR004358">
    <property type="entry name" value="Sig_transdc_His_kin-like_C"/>
</dbReference>
<dbReference type="OrthoDB" id="327291at2157"/>
<keyword evidence="3" id="KW-0808">Transferase</keyword>
<dbReference type="GO" id="GO:0030295">
    <property type="term" value="F:protein kinase activator activity"/>
    <property type="evidence" value="ECO:0007669"/>
    <property type="project" value="TreeGrafter"/>
</dbReference>
<dbReference type="Pfam" id="PF02518">
    <property type="entry name" value="HATPase_c"/>
    <property type="match status" value="1"/>
</dbReference>
<feature type="domain" description="PAS" evidence="7">
    <location>
        <begin position="27"/>
        <end position="64"/>
    </location>
</feature>
<evidence type="ECO:0000256" key="5">
    <source>
        <dbReference type="ARBA" id="ARBA00023136"/>
    </source>
</evidence>
<dbReference type="AlphaFoldDB" id="A0A7D5T3K1"/>
<dbReference type="SUPFAM" id="SSF55874">
    <property type="entry name" value="ATPase domain of HSP90 chaperone/DNA topoisomerase II/histidine kinase"/>
    <property type="match status" value="1"/>
</dbReference>
<comment type="catalytic activity">
    <reaction evidence="1">
        <text>ATP + protein L-histidine = ADP + protein N-phospho-L-histidine.</text>
        <dbReference type="EC" id="2.7.13.3"/>
    </reaction>
</comment>
<dbReference type="SMART" id="SM00387">
    <property type="entry name" value="HATPase_c"/>
    <property type="match status" value="1"/>
</dbReference>
<dbReference type="GO" id="GO:0004673">
    <property type="term" value="F:protein histidine kinase activity"/>
    <property type="evidence" value="ECO:0007669"/>
    <property type="project" value="UniProtKB-EC"/>
</dbReference>
<dbReference type="Proteomes" id="UP000509346">
    <property type="component" value="Chromosome"/>
</dbReference>
<evidence type="ECO:0000313" key="9">
    <source>
        <dbReference type="Proteomes" id="UP000509346"/>
    </source>
</evidence>
<reference evidence="8 9" key="1">
    <citation type="submission" date="2020-07" db="EMBL/GenBank/DDBJ databases">
        <title>Halosimplex litoreum sp. nov. and Halosimplex rubrum sp. nov., isolated from different salt environments.</title>
        <authorList>
            <person name="Cui H."/>
        </authorList>
    </citation>
    <scope>NUCLEOTIDE SEQUENCE [LARGE SCALE GENOMIC DNA]</scope>
    <source>
        <strain evidence="8 9">R2</strain>
    </source>
</reference>
<dbReference type="PANTHER" id="PTHR42878:SF14">
    <property type="entry name" value="OSMOLARITY TWO-COMPONENT SYSTEM PROTEIN SSK1"/>
    <property type="match status" value="1"/>
</dbReference>
<dbReference type="SMART" id="SM00091">
    <property type="entry name" value="PAS"/>
    <property type="match status" value="1"/>
</dbReference>
<name>A0A7D5T3K1_9EURY</name>
<protein>
    <recommendedName>
        <fullName evidence="2">histidine kinase</fullName>
        <ecNumber evidence="2">2.7.13.3</ecNumber>
    </recommendedName>
</protein>
<keyword evidence="9" id="KW-1185">Reference proteome</keyword>
<dbReference type="InterPro" id="IPR000014">
    <property type="entry name" value="PAS"/>
</dbReference>
<dbReference type="PANTHER" id="PTHR42878">
    <property type="entry name" value="TWO-COMPONENT HISTIDINE KINASE"/>
    <property type="match status" value="1"/>
</dbReference>
<evidence type="ECO:0000313" key="8">
    <source>
        <dbReference type="EMBL" id="QLH80788.1"/>
    </source>
</evidence>
<dbReference type="GO" id="GO:0016020">
    <property type="term" value="C:membrane"/>
    <property type="evidence" value="ECO:0007669"/>
    <property type="project" value="UniProtKB-SubCell"/>
</dbReference>
<dbReference type="PRINTS" id="PR00344">
    <property type="entry name" value="BCTRLSENSOR"/>
</dbReference>
<dbReference type="InterPro" id="IPR035965">
    <property type="entry name" value="PAS-like_dom_sf"/>
</dbReference>
<organism evidence="8 9">
    <name type="scientific">Halosimplex pelagicum</name>
    <dbReference type="NCBI Taxonomy" id="869886"/>
    <lineage>
        <taxon>Archaea</taxon>
        <taxon>Methanobacteriati</taxon>
        <taxon>Methanobacteriota</taxon>
        <taxon>Stenosarchaea group</taxon>
        <taxon>Halobacteria</taxon>
        <taxon>Halobacteriales</taxon>
        <taxon>Haloarculaceae</taxon>
        <taxon>Halosimplex</taxon>
    </lineage>
</organism>
<dbReference type="Pfam" id="PF08448">
    <property type="entry name" value="PAS_4"/>
    <property type="match status" value="1"/>
</dbReference>
<dbReference type="NCBIfam" id="TIGR00229">
    <property type="entry name" value="sensory_box"/>
    <property type="match status" value="1"/>
</dbReference>
<dbReference type="InterPro" id="IPR003594">
    <property type="entry name" value="HATPase_dom"/>
</dbReference>
<dbReference type="PROSITE" id="PS50109">
    <property type="entry name" value="HIS_KIN"/>
    <property type="match status" value="1"/>
</dbReference>
<accession>A0A7D5T3K1</accession>
<evidence type="ECO:0000259" key="6">
    <source>
        <dbReference type="PROSITE" id="PS50109"/>
    </source>
</evidence>
<dbReference type="Gene3D" id="3.30.450.20">
    <property type="entry name" value="PAS domain"/>
    <property type="match status" value="1"/>
</dbReference>
<evidence type="ECO:0000256" key="3">
    <source>
        <dbReference type="ARBA" id="ARBA00022679"/>
    </source>
</evidence>
<gene>
    <name evidence="8" type="ORF">HZS54_03665</name>
</gene>
<dbReference type="KEGG" id="hpel:HZS54_03665"/>
<evidence type="ECO:0000259" key="7">
    <source>
        <dbReference type="PROSITE" id="PS50112"/>
    </source>
</evidence>